<name>A0A1H7KLW1_HALLR</name>
<sequence>MSSRRGDQTVYAAAQGRSFLRGELEGKDPEYIRRFAGLVDDEHTLNVLNYYCSLWEDRATDFLDTRMAEIILSSASTNAVNTAYEYGNVSVLQGMVGLVNNSKSGDEGLTRMARMLTDEGAIAAVLGPPGAGKTAMTLDVARIWKALTGGKVVTNIKWDGGTHIEGARSMLDEMANFDGPVLAVIDEGSQSLTSRGAEAAQADRFAKALKYVRKKESGDRYAKRGSVLIVGHTRADTAKDLRRLYSAIFEKPTRSDPGRVRILESAGTTDKFDEVAEYRGITDTAESYDEHEASSFAVDLEDGEDDDEEETVSASDVAKREAIATAVRAARPWDENDGMSYREIGKRDASDDEFLVPYSTSWVGDRVREWKEGMHRDIVDTPKEETA</sequence>
<dbReference type="EMBL" id="FOAD01000002">
    <property type="protein sequence ID" value="SEK86937.1"/>
    <property type="molecule type" value="Genomic_DNA"/>
</dbReference>
<dbReference type="RefSeq" id="WP_074792695.1">
    <property type="nucleotide sequence ID" value="NZ_FOAD01000002.1"/>
</dbReference>
<gene>
    <name evidence="1" type="ORF">SAMN04488691_10225</name>
</gene>
<dbReference type="Proteomes" id="UP000183894">
    <property type="component" value="Unassembled WGS sequence"/>
</dbReference>
<dbReference type="AlphaFoldDB" id="A0A1H7KLW1"/>
<dbReference type="OrthoDB" id="287210at2157"/>
<reference evidence="1 2" key="1">
    <citation type="submission" date="2016-10" db="EMBL/GenBank/DDBJ databases">
        <authorList>
            <person name="de Groot N.N."/>
        </authorList>
    </citation>
    <scope>NUCLEOTIDE SEQUENCE [LARGE SCALE GENOMIC DNA]</scope>
    <source>
        <strain evidence="1 2">CDM_5</strain>
    </source>
</reference>
<proteinExistence type="predicted"/>
<accession>A0A1H7KLW1</accession>
<evidence type="ECO:0000313" key="1">
    <source>
        <dbReference type="EMBL" id="SEK86937.1"/>
    </source>
</evidence>
<dbReference type="InterPro" id="IPR027417">
    <property type="entry name" value="P-loop_NTPase"/>
</dbReference>
<dbReference type="SUPFAM" id="SSF52540">
    <property type="entry name" value="P-loop containing nucleoside triphosphate hydrolases"/>
    <property type="match status" value="1"/>
</dbReference>
<protein>
    <submittedName>
        <fullName evidence="1">Uncharacterized protein</fullName>
    </submittedName>
</protein>
<evidence type="ECO:0000313" key="2">
    <source>
        <dbReference type="Proteomes" id="UP000183894"/>
    </source>
</evidence>
<dbReference type="Gene3D" id="3.40.50.300">
    <property type="entry name" value="P-loop containing nucleotide triphosphate hydrolases"/>
    <property type="match status" value="1"/>
</dbReference>
<organism evidence="1 2">
    <name type="scientific">Haloferax larsenii</name>
    <dbReference type="NCBI Taxonomy" id="302484"/>
    <lineage>
        <taxon>Archaea</taxon>
        <taxon>Methanobacteriati</taxon>
        <taxon>Methanobacteriota</taxon>
        <taxon>Stenosarchaea group</taxon>
        <taxon>Halobacteria</taxon>
        <taxon>Halobacteriales</taxon>
        <taxon>Haloferacaceae</taxon>
        <taxon>Haloferax</taxon>
    </lineage>
</organism>